<reference evidence="2 3" key="1">
    <citation type="submission" date="2019-02" db="EMBL/GenBank/DDBJ databases">
        <title>Deep-cultivation of Planctomycetes and their phenomic and genomic characterization uncovers novel biology.</title>
        <authorList>
            <person name="Wiegand S."/>
            <person name="Jogler M."/>
            <person name="Boedeker C."/>
            <person name="Pinto D."/>
            <person name="Vollmers J."/>
            <person name="Rivas-Marin E."/>
            <person name="Kohn T."/>
            <person name="Peeters S.H."/>
            <person name="Heuer A."/>
            <person name="Rast P."/>
            <person name="Oberbeckmann S."/>
            <person name="Bunk B."/>
            <person name="Jeske O."/>
            <person name="Meyerdierks A."/>
            <person name="Storesund J.E."/>
            <person name="Kallscheuer N."/>
            <person name="Luecker S."/>
            <person name="Lage O.M."/>
            <person name="Pohl T."/>
            <person name="Merkel B.J."/>
            <person name="Hornburger P."/>
            <person name="Mueller R.-W."/>
            <person name="Bruemmer F."/>
            <person name="Labrenz M."/>
            <person name="Spormann A.M."/>
            <person name="Op den Camp H."/>
            <person name="Overmann J."/>
            <person name="Amann R."/>
            <person name="Jetten M.S.M."/>
            <person name="Mascher T."/>
            <person name="Medema M.H."/>
            <person name="Devos D.P."/>
            <person name="Kaster A.-K."/>
            <person name="Ovreas L."/>
            <person name="Rohde M."/>
            <person name="Galperin M.Y."/>
            <person name="Jogler C."/>
        </authorList>
    </citation>
    <scope>NUCLEOTIDE SEQUENCE [LARGE SCALE GENOMIC DNA]</scope>
    <source>
        <strain evidence="2 3">K23_9</strain>
    </source>
</reference>
<dbReference type="Gene3D" id="3.40.50.1820">
    <property type="entry name" value="alpha/beta hydrolase"/>
    <property type="match status" value="1"/>
</dbReference>
<dbReference type="Proteomes" id="UP000319817">
    <property type="component" value="Chromosome"/>
</dbReference>
<organism evidence="2 3">
    <name type="scientific">Stieleria marina</name>
    <dbReference type="NCBI Taxonomy" id="1930275"/>
    <lineage>
        <taxon>Bacteria</taxon>
        <taxon>Pseudomonadati</taxon>
        <taxon>Planctomycetota</taxon>
        <taxon>Planctomycetia</taxon>
        <taxon>Pirellulales</taxon>
        <taxon>Pirellulaceae</taxon>
        <taxon>Stieleria</taxon>
    </lineage>
</organism>
<evidence type="ECO:0000313" key="2">
    <source>
        <dbReference type="EMBL" id="QDT11332.1"/>
    </source>
</evidence>
<dbReference type="InterPro" id="IPR029058">
    <property type="entry name" value="AB_hydrolase_fold"/>
</dbReference>
<dbReference type="EMBL" id="CP036526">
    <property type="protein sequence ID" value="QDT11332.1"/>
    <property type="molecule type" value="Genomic_DNA"/>
</dbReference>
<dbReference type="PANTHER" id="PTHR43689">
    <property type="entry name" value="HYDROLASE"/>
    <property type="match status" value="1"/>
</dbReference>
<name>A0A517NW27_9BACT</name>
<dbReference type="OrthoDB" id="252464at2"/>
<dbReference type="InterPro" id="IPR000073">
    <property type="entry name" value="AB_hydrolase_1"/>
</dbReference>
<keyword evidence="3" id="KW-1185">Reference proteome</keyword>
<dbReference type="PRINTS" id="PR00111">
    <property type="entry name" value="ABHYDROLASE"/>
</dbReference>
<dbReference type="Pfam" id="PF12697">
    <property type="entry name" value="Abhydrolase_6"/>
    <property type="match status" value="1"/>
</dbReference>
<proteinExistence type="predicted"/>
<dbReference type="RefSeq" id="WP_145419184.1">
    <property type="nucleotide sequence ID" value="NZ_CP036526.1"/>
</dbReference>
<dbReference type="SUPFAM" id="SSF53474">
    <property type="entry name" value="alpha/beta-Hydrolases"/>
    <property type="match status" value="1"/>
</dbReference>
<dbReference type="PANTHER" id="PTHR43689:SF8">
    <property type="entry name" value="ALPHA_BETA-HYDROLASES SUPERFAMILY PROTEIN"/>
    <property type="match status" value="1"/>
</dbReference>
<dbReference type="GO" id="GO:0016787">
    <property type="term" value="F:hydrolase activity"/>
    <property type="evidence" value="ECO:0007669"/>
    <property type="project" value="UniProtKB-KW"/>
</dbReference>
<dbReference type="AlphaFoldDB" id="A0A517NW27"/>
<sequence>MIQSQFPDKATPDRADLCSPIELSNVVDMNSGPDTILFLHGLFGSPDHWRTVMDRVDSRFRVVAPQLPIDPAPGRRKNGIKTIGDLTASVHQLIEDLELDSFVLCGNSLGGLVALDLCIQNPGMAKGLVLAGSAGLFERSPIRGLRARPTKKWVRSTVSGILKDQSLVTDELVDHWHRSVCDRDYVRFLLRVSRATRDRTVEDELGDLDVPTMIIWGADDEITPPSTADDFQRLIKGSKLEFIEDCGHAPNWECPEEFADLLSKFVPSCFSE</sequence>
<keyword evidence="2" id="KW-0378">Hydrolase</keyword>
<protein>
    <submittedName>
        <fullName evidence="2">2-hydroxy-6-oxo-6-phenylhexa-2,4-dienoate hydrolase</fullName>
        <ecNumber evidence="2">3.7.1.8</ecNumber>
    </submittedName>
</protein>
<accession>A0A517NW27</accession>
<gene>
    <name evidence="2" type="primary">bphD</name>
    <name evidence="2" type="ORF">K239x_33270</name>
</gene>
<evidence type="ECO:0000259" key="1">
    <source>
        <dbReference type="Pfam" id="PF12697"/>
    </source>
</evidence>
<dbReference type="EC" id="3.7.1.8" evidence="2"/>
<evidence type="ECO:0000313" key="3">
    <source>
        <dbReference type="Proteomes" id="UP000319817"/>
    </source>
</evidence>
<feature type="domain" description="AB hydrolase-1" evidence="1">
    <location>
        <begin position="36"/>
        <end position="260"/>
    </location>
</feature>